<evidence type="ECO:0000256" key="1">
    <source>
        <dbReference type="ARBA" id="ARBA00022729"/>
    </source>
</evidence>
<dbReference type="PANTHER" id="PTHR21666:SF289">
    <property type="entry name" value="L-ALA--D-GLU ENDOPEPTIDASE"/>
    <property type="match status" value="1"/>
</dbReference>
<dbReference type="PANTHER" id="PTHR21666">
    <property type="entry name" value="PEPTIDASE-RELATED"/>
    <property type="match status" value="1"/>
</dbReference>
<keyword evidence="2" id="KW-1133">Transmembrane helix</keyword>
<keyword evidence="5" id="KW-1185">Reference proteome</keyword>
<sequence length="274" mass="31676">MQIPFFSKRRRKKLYTILFFSDSDEKPKGIKLSREALILYLFLLIAFISAVVLVLVIHTPVKYIVYPGTFAESRERTKKMQELYQRLENFAYELEKVKLYNNLLRQALGEKVSDSIAVNLSRLENMSQRTRTFTDGEVDILQVVDIENSKPRFIFPVYNGFVTREYITDIGHFGIDIAAKEGDVIRAVADGYVIFSDWTYNDGYVIILIHADGFMSVYKHAQMNLKTRNTFVKQGEAIALVGKTGRTGNEPHLHYELWRNGKPLNPKFYISIPN</sequence>
<dbReference type="OrthoDB" id="9814377at2"/>
<organism evidence="4 5">
    <name type="scientific">Candidatus Chryseopegocella kryptomonas</name>
    <dbReference type="NCBI Taxonomy" id="1633643"/>
    <lineage>
        <taxon>Bacteria</taxon>
        <taxon>Pseudomonadati</taxon>
        <taxon>Candidatus Kryptoniota</taxon>
        <taxon>Candidatus Chryseopegocella</taxon>
    </lineage>
</organism>
<keyword evidence="2" id="KW-0472">Membrane</keyword>
<evidence type="ECO:0000313" key="4">
    <source>
        <dbReference type="EMBL" id="CUT03803.1"/>
    </source>
</evidence>
<accession>A0A0N7MYB8</accession>
<dbReference type="AlphaFoldDB" id="A0A0N7MYB8"/>
<evidence type="ECO:0000313" key="5">
    <source>
        <dbReference type="Proteomes" id="UP000199197"/>
    </source>
</evidence>
<dbReference type="Pfam" id="PF01551">
    <property type="entry name" value="Peptidase_M23"/>
    <property type="match status" value="1"/>
</dbReference>
<dbReference type="InterPro" id="IPR011055">
    <property type="entry name" value="Dup_hybrid_motif"/>
</dbReference>
<dbReference type="Proteomes" id="UP000199197">
    <property type="component" value="Unassembled WGS sequence"/>
</dbReference>
<proteinExistence type="predicted"/>
<dbReference type="CDD" id="cd12797">
    <property type="entry name" value="M23_peptidase"/>
    <property type="match status" value="1"/>
</dbReference>
<reference evidence="5" key="1">
    <citation type="submission" date="2015-11" db="EMBL/GenBank/DDBJ databases">
        <authorList>
            <person name="Varghese N."/>
        </authorList>
    </citation>
    <scope>NUCLEOTIDE SEQUENCE [LARGE SCALE GENOMIC DNA]</scope>
    <source>
        <strain evidence="5">JGI-23</strain>
    </source>
</reference>
<dbReference type="EMBL" id="CZVW01000018">
    <property type="protein sequence ID" value="CUT03803.1"/>
    <property type="molecule type" value="Genomic_DNA"/>
</dbReference>
<evidence type="ECO:0000259" key="3">
    <source>
        <dbReference type="Pfam" id="PF01551"/>
    </source>
</evidence>
<keyword evidence="1" id="KW-0732">Signal</keyword>
<dbReference type="GO" id="GO:0004222">
    <property type="term" value="F:metalloendopeptidase activity"/>
    <property type="evidence" value="ECO:0007669"/>
    <property type="project" value="TreeGrafter"/>
</dbReference>
<gene>
    <name evidence="4" type="ORF">JGI23_01557</name>
</gene>
<feature type="domain" description="M23ase beta-sheet core" evidence="3">
    <location>
        <begin position="172"/>
        <end position="266"/>
    </location>
</feature>
<dbReference type="InterPro" id="IPR050570">
    <property type="entry name" value="Cell_wall_metabolism_enzyme"/>
</dbReference>
<dbReference type="SUPFAM" id="SSF51261">
    <property type="entry name" value="Duplicated hybrid motif"/>
    <property type="match status" value="1"/>
</dbReference>
<dbReference type="InterPro" id="IPR016047">
    <property type="entry name" value="M23ase_b-sheet_dom"/>
</dbReference>
<dbReference type="Gene3D" id="2.70.70.10">
    <property type="entry name" value="Glucose Permease (Domain IIA)"/>
    <property type="match status" value="1"/>
</dbReference>
<name>A0A0N7MYB8_9BACT</name>
<evidence type="ECO:0000256" key="2">
    <source>
        <dbReference type="SAM" id="Phobius"/>
    </source>
</evidence>
<protein>
    <submittedName>
        <fullName evidence="4">Peptidase family M23</fullName>
    </submittedName>
</protein>
<feature type="transmembrane region" description="Helical" evidence="2">
    <location>
        <begin position="36"/>
        <end position="57"/>
    </location>
</feature>
<keyword evidence="2" id="KW-0812">Transmembrane</keyword>
<dbReference type="RefSeq" id="WP_092350563.1">
    <property type="nucleotide sequence ID" value="NZ_CZVW01000018.1"/>
</dbReference>